<dbReference type="Proteomes" id="UP000501812">
    <property type="component" value="Chromosome"/>
</dbReference>
<gene>
    <name evidence="1" type="ORF">HHL09_24790</name>
</gene>
<reference evidence="1 2" key="1">
    <citation type="submission" date="2020-04" db="EMBL/GenBank/DDBJ databases">
        <title>Luteolibacter sp. G-1-1-1 isolated from soil.</title>
        <authorList>
            <person name="Dahal R.H."/>
        </authorList>
    </citation>
    <scope>NUCLEOTIDE SEQUENCE [LARGE SCALE GENOMIC DNA]</scope>
    <source>
        <strain evidence="1 2">G-1-1-1</strain>
    </source>
</reference>
<name>A0A858RRV9_9BACT</name>
<dbReference type="RefSeq" id="WP_169457346.1">
    <property type="nucleotide sequence ID" value="NZ_CP051774.1"/>
</dbReference>
<dbReference type="KEGG" id="luo:HHL09_24790"/>
<accession>A0A858RRV9</accession>
<keyword evidence="2" id="KW-1185">Reference proteome</keyword>
<proteinExistence type="predicted"/>
<dbReference type="AlphaFoldDB" id="A0A858RRV9"/>
<protein>
    <submittedName>
        <fullName evidence="1">Uncharacterized protein</fullName>
    </submittedName>
</protein>
<sequence>MGKFNRPALLGSANFGVRQNDLALAITKLGSDWKSNRRSRSEFFNSKKEKYRHELAARSMAFNQKDRPAQGRRALR</sequence>
<organism evidence="1 2">
    <name type="scientific">Luteolibacter luteus</name>
    <dbReference type="NCBI Taxonomy" id="2728835"/>
    <lineage>
        <taxon>Bacteria</taxon>
        <taxon>Pseudomonadati</taxon>
        <taxon>Verrucomicrobiota</taxon>
        <taxon>Verrucomicrobiia</taxon>
        <taxon>Verrucomicrobiales</taxon>
        <taxon>Verrucomicrobiaceae</taxon>
        <taxon>Luteolibacter</taxon>
    </lineage>
</organism>
<dbReference type="EMBL" id="CP051774">
    <property type="protein sequence ID" value="QJE98860.1"/>
    <property type="molecule type" value="Genomic_DNA"/>
</dbReference>
<evidence type="ECO:0000313" key="2">
    <source>
        <dbReference type="Proteomes" id="UP000501812"/>
    </source>
</evidence>
<evidence type="ECO:0000313" key="1">
    <source>
        <dbReference type="EMBL" id="QJE98860.1"/>
    </source>
</evidence>